<dbReference type="RefSeq" id="XP_052126658.1">
    <property type="nucleotide sequence ID" value="XM_052270698.1"/>
</dbReference>
<organism evidence="2 3">
    <name type="scientific">Frankliniella occidentalis</name>
    <name type="common">Western flower thrips</name>
    <name type="synonym">Euthrips occidentalis</name>
    <dbReference type="NCBI Taxonomy" id="133901"/>
    <lineage>
        <taxon>Eukaryota</taxon>
        <taxon>Metazoa</taxon>
        <taxon>Ecdysozoa</taxon>
        <taxon>Arthropoda</taxon>
        <taxon>Hexapoda</taxon>
        <taxon>Insecta</taxon>
        <taxon>Pterygota</taxon>
        <taxon>Neoptera</taxon>
        <taxon>Paraneoptera</taxon>
        <taxon>Thysanoptera</taxon>
        <taxon>Terebrantia</taxon>
        <taxon>Thripoidea</taxon>
        <taxon>Thripidae</taxon>
        <taxon>Frankliniella</taxon>
    </lineage>
</organism>
<sequence length="133" mass="14641">MTGANSSALENAGLETAVKDSQDRTREEAVVGRDGIEKAAITGDADVETDVIDNEDRTEKETDVDRDGRDIDSGTEEEDVDMYGKDNEDRTEKEAGFERDGRDPTDRTLEATDSEERDTRDEDTAIPVIVIGK</sequence>
<evidence type="ECO:0000313" key="2">
    <source>
        <dbReference type="Proteomes" id="UP000504606"/>
    </source>
</evidence>
<gene>
    <name evidence="3" type="primary">LOC127750119</name>
</gene>
<evidence type="ECO:0000313" key="3">
    <source>
        <dbReference type="RefSeq" id="XP_052126658.1"/>
    </source>
</evidence>
<feature type="compositionally biased region" description="Basic and acidic residues" evidence="1">
    <location>
        <begin position="54"/>
        <end position="72"/>
    </location>
</feature>
<accession>A0A9C6UEN0</accession>
<dbReference type="GeneID" id="127750119"/>
<dbReference type="KEGG" id="foc:127750119"/>
<dbReference type="AlphaFoldDB" id="A0A9C6UEN0"/>
<proteinExistence type="predicted"/>
<name>A0A9C6UEN0_FRAOC</name>
<reference evidence="3" key="1">
    <citation type="submission" date="2025-08" db="UniProtKB">
        <authorList>
            <consortium name="RefSeq"/>
        </authorList>
    </citation>
    <scope>IDENTIFICATION</scope>
    <source>
        <tissue evidence="3">Whole organism</tissue>
    </source>
</reference>
<keyword evidence="2" id="KW-1185">Reference proteome</keyword>
<protein>
    <submittedName>
        <fullName evidence="3">Uncharacterized protein LOC127750119 isoform X1</fullName>
    </submittedName>
</protein>
<evidence type="ECO:0000256" key="1">
    <source>
        <dbReference type="SAM" id="MobiDB-lite"/>
    </source>
</evidence>
<dbReference type="Proteomes" id="UP000504606">
    <property type="component" value="Unplaced"/>
</dbReference>
<feature type="compositionally biased region" description="Basic and acidic residues" evidence="1">
    <location>
        <begin position="17"/>
        <end position="37"/>
    </location>
</feature>
<feature type="compositionally biased region" description="Basic and acidic residues" evidence="1">
    <location>
        <begin position="82"/>
        <end position="110"/>
    </location>
</feature>
<feature type="region of interest" description="Disordered" evidence="1">
    <location>
        <begin position="1"/>
        <end position="133"/>
    </location>
</feature>